<feature type="domain" description="Prolyl 4-hydroxylase alpha subunit Fe(2+) 2OG dioxygenase" evidence="2">
    <location>
        <begin position="134"/>
        <end position="226"/>
    </location>
</feature>
<evidence type="ECO:0000313" key="3">
    <source>
        <dbReference type="EMBL" id="TDY59603.1"/>
    </source>
</evidence>
<dbReference type="InterPro" id="IPR044862">
    <property type="entry name" value="Pro_4_hyd_alph_FE2OG_OXY"/>
</dbReference>
<dbReference type="Gene3D" id="2.60.120.620">
    <property type="entry name" value="q2cbj1_9rhob like domain"/>
    <property type="match status" value="1"/>
</dbReference>
<keyword evidence="1" id="KW-0847">Vitamin C</keyword>
<name>A0A4R8M346_9FLAO</name>
<dbReference type="SUPFAM" id="SSF51197">
    <property type="entry name" value="Clavaminate synthase-like"/>
    <property type="match status" value="1"/>
</dbReference>
<dbReference type="PANTHER" id="PTHR12907:SF26">
    <property type="entry name" value="HIF PROLYL HYDROXYLASE, ISOFORM C"/>
    <property type="match status" value="1"/>
</dbReference>
<keyword evidence="4" id="KW-1185">Reference proteome</keyword>
<dbReference type="GO" id="GO:0031543">
    <property type="term" value="F:peptidyl-proline dioxygenase activity"/>
    <property type="evidence" value="ECO:0007669"/>
    <property type="project" value="TreeGrafter"/>
</dbReference>
<dbReference type="Pfam" id="PF13640">
    <property type="entry name" value="2OG-FeII_Oxy_3"/>
    <property type="match status" value="1"/>
</dbReference>
<dbReference type="InterPro" id="IPR051559">
    <property type="entry name" value="HIF_prolyl_hydroxylases"/>
</dbReference>
<protein>
    <submittedName>
        <fullName evidence="3">Rps23 Pro-64 3,4-dihydroxylase Tpa1-like proline 4-hydroxylase</fullName>
    </submittedName>
</protein>
<comment type="caution">
    <text evidence="3">The sequence shown here is derived from an EMBL/GenBank/DDBJ whole genome shotgun (WGS) entry which is preliminary data.</text>
</comment>
<evidence type="ECO:0000313" key="4">
    <source>
        <dbReference type="Proteomes" id="UP000294824"/>
    </source>
</evidence>
<evidence type="ECO:0000256" key="1">
    <source>
        <dbReference type="ARBA" id="ARBA00022896"/>
    </source>
</evidence>
<accession>A0A4R8M346</accession>
<evidence type="ECO:0000259" key="2">
    <source>
        <dbReference type="Pfam" id="PF13640"/>
    </source>
</evidence>
<sequence>MIERNYVSNSTVNMDRREISEIIFNQITFKKKELINQYQSSKNEIGYFFIDNLLPEKLANQCFDAFPDKSEMRCLNSIREFKHVSAQMDKHNPLLEKVLYAFQDERIIDLIGDICDIKSLYADDSLYAGGLSLMAKDNFLHPHLDNSHDASRERWRVLNLLYYVTPNWEKENGGHLELWPNGPRKDPVLIESKFNRLVIMATHDLSWHSVNKVQIDNSRCCISNYYFSDNALKSSDKFHVTKYRGRPESTFTNLILDCDASLRMLIRKVFKKGIRKNPHVYKKRN</sequence>
<dbReference type="GO" id="GO:0008198">
    <property type="term" value="F:ferrous iron binding"/>
    <property type="evidence" value="ECO:0007669"/>
    <property type="project" value="TreeGrafter"/>
</dbReference>
<reference evidence="3 4" key="1">
    <citation type="submission" date="2019-03" db="EMBL/GenBank/DDBJ databases">
        <title>Genomic Encyclopedia of Type Strains, Phase III (KMG-III): the genomes of soil and plant-associated and newly described type strains.</title>
        <authorList>
            <person name="Whitman W."/>
        </authorList>
    </citation>
    <scope>NUCLEOTIDE SEQUENCE [LARGE SCALE GENOMIC DNA]</scope>
    <source>
        <strain evidence="3 4">CECT 8301</strain>
    </source>
</reference>
<gene>
    <name evidence="3" type="ORF">DFQ06_3951</name>
</gene>
<dbReference type="PANTHER" id="PTHR12907">
    <property type="entry name" value="EGL NINE HOMOLOG-RELATED"/>
    <property type="match status" value="1"/>
</dbReference>
<proteinExistence type="predicted"/>
<dbReference type="AlphaFoldDB" id="A0A4R8M346"/>
<organism evidence="3 4">
    <name type="scientific">Algibacter lectus</name>
    <dbReference type="NCBI Taxonomy" id="221126"/>
    <lineage>
        <taxon>Bacteria</taxon>
        <taxon>Pseudomonadati</taxon>
        <taxon>Bacteroidota</taxon>
        <taxon>Flavobacteriia</taxon>
        <taxon>Flavobacteriales</taxon>
        <taxon>Flavobacteriaceae</taxon>
        <taxon>Algibacter</taxon>
    </lineage>
</organism>
<dbReference type="EMBL" id="SORL01000015">
    <property type="protein sequence ID" value="TDY59603.1"/>
    <property type="molecule type" value="Genomic_DNA"/>
</dbReference>
<dbReference type="GO" id="GO:0031418">
    <property type="term" value="F:L-ascorbic acid binding"/>
    <property type="evidence" value="ECO:0007669"/>
    <property type="project" value="UniProtKB-KW"/>
</dbReference>
<dbReference type="Proteomes" id="UP000294824">
    <property type="component" value="Unassembled WGS sequence"/>
</dbReference>
<dbReference type="GO" id="GO:0071456">
    <property type="term" value="P:cellular response to hypoxia"/>
    <property type="evidence" value="ECO:0007669"/>
    <property type="project" value="TreeGrafter"/>
</dbReference>